<reference evidence="2" key="4">
    <citation type="journal article" date="2019" name="bioRxiv">
        <title>Acquired interbacterial defense systems protect against interspecies antagonism in the human gut microbiome.</title>
        <authorList>
            <person name="Ross B.D."/>
            <person name="Verster A.J."/>
            <person name="Radey M.C."/>
            <person name="Schmidtke D.T."/>
            <person name="Pope C.E."/>
            <person name="Hoffman L.R."/>
            <person name="Hajjar A.M."/>
            <person name="Peterson S.B."/>
            <person name="Borenstein E."/>
            <person name="Mougous J.D."/>
        </authorList>
    </citation>
    <scope>NUCLEOTIDE SEQUENCE</scope>
    <source>
        <strain evidence="2">H204</strain>
    </source>
</reference>
<evidence type="ECO:0000313" key="3">
    <source>
        <dbReference type="EMBL" id="OUQ66553.1"/>
    </source>
</evidence>
<evidence type="ECO:0000313" key="5">
    <source>
        <dbReference type="Proteomes" id="UP000327007"/>
    </source>
</evidence>
<dbReference type="RefSeq" id="WP_087318432.1">
    <property type="nucleotide sequence ID" value="NZ_CP041230.1"/>
</dbReference>
<proteinExistence type="predicted"/>
<dbReference type="PANTHER" id="PTHR43404">
    <property type="entry name" value="LIPOPOLYSACCHARIDE CHOLINEPHOSPHOTRANSFERASE LICD"/>
    <property type="match status" value="1"/>
</dbReference>
<gene>
    <name evidence="3" type="ORF">B5E52_13495</name>
    <name evidence="2" type="ORF">F6S82_01365</name>
</gene>
<dbReference type="GO" id="GO:0009100">
    <property type="term" value="P:glycoprotein metabolic process"/>
    <property type="evidence" value="ECO:0007669"/>
    <property type="project" value="UniProtKB-ARBA"/>
</dbReference>
<sequence length="326" mass="38796">MTQYINSLEEEMRSGFLVTRQSKHVWNIQIEMTLALLEVCKKYNLRIWAISGTMLGAVRHKGFIPWDDDMDFFMFREDYDRLLEIASDEFKKPIFFQCAYTEKGYYRGHAQMRYDNTAMILLYEGEIGVKFHQGIFIDIFVADGFPEDKEEREQLIEQRNCILNYLWGRNYPLRRFSSIPNLIKYISAKRKLGEKASWTDIELYSYMEQLHRNYSVNRNSRNCCIQFTYLPRYVRNTEWFDETVWIPFERIELPVPLAYHEVLKHEYGDYMKPIKGASLHGNLVVDVDESYEKYLSGLKMSFLKATYLFIKSGGGMVLRVFGLRKK</sequence>
<dbReference type="Pfam" id="PF04991">
    <property type="entry name" value="LicD"/>
    <property type="match status" value="1"/>
</dbReference>
<reference evidence="3" key="2">
    <citation type="journal article" date="2018" name="BMC Genomics">
        <title>Whole genome sequencing and function prediction of 133 gut anaerobes isolated from chicken caecum in pure cultures.</title>
        <authorList>
            <person name="Medvecky M."/>
            <person name="Cejkova D."/>
            <person name="Polansky O."/>
            <person name="Karasova D."/>
            <person name="Kubasova T."/>
            <person name="Cizek A."/>
            <person name="Rychlik I."/>
        </authorList>
    </citation>
    <scope>NUCLEOTIDE SEQUENCE</scope>
    <source>
        <strain evidence="3">An109</strain>
    </source>
</reference>
<dbReference type="EMBL" id="NFLW01000026">
    <property type="protein sequence ID" value="OUQ66553.1"/>
    <property type="molecule type" value="Genomic_DNA"/>
</dbReference>
<accession>A0A1Y4VAZ9</accession>
<feature type="domain" description="LicD/FKTN/FKRP nucleotidyltransferase" evidence="1">
    <location>
        <begin position="40"/>
        <end position="268"/>
    </location>
</feature>
<reference evidence="4" key="1">
    <citation type="submission" date="2017-04" db="EMBL/GenBank/DDBJ databases">
        <title>Function of individual gut microbiota members based on whole genome sequencing of pure cultures obtained from chicken caecum.</title>
        <authorList>
            <person name="Medvecky M."/>
            <person name="Cejkova D."/>
            <person name="Polansky O."/>
            <person name="Karasova D."/>
            <person name="Kubasova T."/>
            <person name="Cizek A."/>
            <person name="Rychlik I."/>
        </authorList>
    </citation>
    <scope>NUCLEOTIDE SEQUENCE [LARGE SCALE GENOMIC DNA]</scope>
    <source>
        <strain evidence="4">An109</strain>
    </source>
</reference>
<reference evidence="5" key="3">
    <citation type="journal article" date="2018" name="J. Anim. Genet.">
        <title>Acquired interbacterial defense systems protect against interspecies antagonism in the human gut microbiome.</title>
        <authorList>
            <person name="Ross B.D."/>
            <person name="Verster A.J."/>
            <person name="Radey M.C."/>
            <person name="Schmidtke D.T."/>
            <person name="Pope C.E."/>
            <person name="Hoffman L.R."/>
            <person name="Hajjar A."/>
            <person name="Peterson S.B."/>
            <person name="Borenstein E."/>
            <person name="Mougous J."/>
        </authorList>
    </citation>
    <scope>NUCLEOTIDE SEQUENCE [LARGE SCALE GENOMIC DNA]</scope>
    <source>
        <strain evidence="5">H204</strain>
    </source>
</reference>
<dbReference type="Proteomes" id="UP000327007">
    <property type="component" value="Unassembled WGS sequence"/>
</dbReference>
<dbReference type="AlphaFoldDB" id="A0A1Y4VAZ9"/>
<dbReference type="InterPro" id="IPR052942">
    <property type="entry name" value="LPS_cholinephosphotransferase"/>
</dbReference>
<evidence type="ECO:0000259" key="1">
    <source>
        <dbReference type="Pfam" id="PF04991"/>
    </source>
</evidence>
<comment type="caution">
    <text evidence="3">The sequence shown here is derived from an EMBL/GenBank/DDBJ whole genome shotgun (WGS) entry which is preliminary data.</text>
</comment>
<organism evidence="3 4">
    <name type="scientific">Bacteroides xylanisolvens</name>
    <dbReference type="NCBI Taxonomy" id="371601"/>
    <lineage>
        <taxon>Bacteria</taxon>
        <taxon>Pseudomonadati</taxon>
        <taxon>Bacteroidota</taxon>
        <taxon>Bacteroidia</taxon>
        <taxon>Bacteroidales</taxon>
        <taxon>Bacteroidaceae</taxon>
        <taxon>Bacteroides</taxon>
    </lineage>
</organism>
<dbReference type="EMBL" id="VYQC01000001">
    <property type="protein sequence ID" value="KAA9050620.1"/>
    <property type="molecule type" value="Genomic_DNA"/>
</dbReference>
<reference evidence="2" key="5">
    <citation type="submission" date="2019-09" db="EMBL/GenBank/DDBJ databases">
        <authorList>
            <person name="Ross B.D."/>
            <person name="Verster A.J."/>
            <person name="Radey M.C."/>
            <person name="Schmidtke D.T."/>
            <person name="Pope C.E."/>
            <person name="Hoffman L.R."/>
            <person name="Hajjar A.M."/>
            <person name="Peterson S.B."/>
            <person name="Borenstein E."/>
            <person name="Mougous J.D."/>
        </authorList>
    </citation>
    <scope>NUCLEOTIDE SEQUENCE</scope>
    <source>
        <strain evidence="2">H204</strain>
    </source>
</reference>
<protein>
    <submittedName>
        <fullName evidence="2">LicD family protein</fullName>
    </submittedName>
</protein>
<dbReference type="PANTHER" id="PTHR43404:SF2">
    <property type="entry name" value="LIPOPOLYSACCHARIDE CHOLINEPHOSPHOTRANSFERASE LICD"/>
    <property type="match status" value="1"/>
</dbReference>
<name>A0A1Y4VAZ9_9BACE</name>
<dbReference type="Proteomes" id="UP000196036">
    <property type="component" value="Unassembled WGS sequence"/>
</dbReference>
<evidence type="ECO:0000313" key="4">
    <source>
        <dbReference type="Proteomes" id="UP000196036"/>
    </source>
</evidence>
<dbReference type="InterPro" id="IPR007074">
    <property type="entry name" value="LicD/FKTN/FKRP_NTP_transf"/>
</dbReference>
<evidence type="ECO:0000313" key="2">
    <source>
        <dbReference type="EMBL" id="KAA9050620.1"/>
    </source>
</evidence>